<evidence type="ECO:0008006" key="3">
    <source>
        <dbReference type="Google" id="ProtNLM"/>
    </source>
</evidence>
<reference evidence="1 2" key="1">
    <citation type="submission" date="2020-08" db="EMBL/GenBank/DDBJ databases">
        <title>Genomic Encyclopedia of Type Strains, Phase IV (KMG-IV): sequencing the most valuable type-strain genomes for metagenomic binning, comparative biology and taxonomic classification.</title>
        <authorList>
            <person name="Goeker M."/>
        </authorList>
    </citation>
    <scope>NUCLEOTIDE SEQUENCE [LARGE SCALE GENOMIC DNA]</scope>
    <source>
        <strain evidence="1 2">DSM 12706</strain>
    </source>
</reference>
<dbReference type="AlphaFoldDB" id="A0A7W7Z0K6"/>
<keyword evidence="2" id="KW-1185">Reference proteome</keyword>
<protein>
    <recommendedName>
        <fullName evidence="3">Phasin protein</fullName>
    </recommendedName>
</protein>
<proteinExistence type="predicted"/>
<organism evidence="1 2">
    <name type="scientific">Rhodopseudomonas rhenobacensis</name>
    <dbReference type="NCBI Taxonomy" id="87461"/>
    <lineage>
        <taxon>Bacteria</taxon>
        <taxon>Pseudomonadati</taxon>
        <taxon>Pseudomonadota</taxon>
        <taxon>Alphaproteobacteria</taxon>
        <taxon>Hyphomicrobiales</taxon>
        <taxon>Nitrobacteraceae</taxon>
        <taxon>Rhodopseudomonas</taxon>
    </lineage>
</organism>
<name>A0A7W7Z0K6_9BRAD</name>
<evidence type="ECO:0000313" key="2">
    <source>
        <dbReference type="Proteomes" id="UP000542353"/>
    </source>
</evidence>
<dbReference type="EMBL" id="JACHIH010000002">
    <property type="protein sequence ID" value="MBB5045721.1"/>
    <property type="molecule type" value="Genomic_DNA"/>
</dbReference>
<comment type="caution">
    <text evidence="1">The sequence shown here is derived from an EMBL/GenBank/DDBJ whole genome shotgun (WGS) entry which is preliminary data.</text>
</comment>
<evidence type="ECO:0000313" key="1">
    <source>
        <dbReference type="EMBL" id="MBB5045721.1"/>
    </source>
</evidence>
<dbReference type="Proteomes" id="UP000542353">
    <property type="component" value="Unassembled WGS sequence"/>
</dbReference>
<sequence length="132" mass="14523">MNDSVLLFPNILQPTATLKTIAPLGVKFWESQEAVLNGLRQYSEGWFARRQQGTHAALEAARKIGEAATPVDAFREYQDWLNGAMSRLIEDGNAYQQQVLNAGTKATASFSAEVESVAKSASRTYEEQQNVG</sequence>
<gene>
    <name evidence="1" type="ORF">HNR60_000456</name>
</gene>
<dbReference type="RefSeq" id="WP_184253851.1">
    <property type="nucleotide sequence ID" value="NZ_JACHIH010000002.1"/>
</dbReference>
<accession>A0A7W7Z0K6</accession>